<dbReference type="InterPro" id="IPR046348">
    <property type="entry name" value="SIS_dom_sf"/>
</dbReference>
<dbReference type="Gene3D" id="1.10.10.10">
    <property type="entry name" value="Winged helix-like DNA-binding domain superfamily/Winged helix DNA-binding domain"/>
    <property type="match status" value="1"/>
</dbReference>
<organism evidence="2 3">
    <name type="scientific">Candidatus Fimiplasma intestinipullorum</name>
    <dbReference type="NCBI Taxonomy" id="2840825"/>
    <lineage>
        <taxon>Bacteria</taxon>
        <taxon>Bacillati</taxon>
        <taxon>Bacillota</taxon>
        <taxon>Clostridia</taxon>
        <taxon>Eubacteriales</taxon>
        <taxon>Candidatus Fimiplasma</taxon>
    </lineage>
</organism>
<dbReference type="InterPro" id="IPR036388">
    <property type="entry name" value="WH-like_DNA-bd_sf"/>
</dbReference>
<reference evidence="2" key="2">
    <citation type="journal article" date="2021" name="PeerJ">
        <title>Extensive microbial diversity within the chicken gut microbiome revealed by metagenomics and culture.</title>
        <authorList>
            <person name="Gilroy R."/>
            <person name="Ravi A."/>
            <person name="Getino M."/>
            <person name="Pursley I."/>
            <person name="Horton D.L."/>
            <person name="Alikhan N.F."/>
            <person name="Baker D."/>
            <person name="Gharbi K."/>
            <person name="Hall N."/>
            <person name="Watson M."/>
            <person name="Adriaenssens E.M."/>
            <person name="Foster-Nyarko E."/>
            <person name="Jarju S."/>
            <person name="Secka A."/>
            <person name="Antonio M."/>
            <person name="Oren A."/>
            <person name="Chaudhuri R.R."/>
            <person name="La Ragione R."/>
            <person name="Hildebrand F."/>
            <person name="Pallen M.J."/>
        </authorList>
    </citation>
    <scope>NUCLEOTIDE SEQUENCE</scope>
    <source>
        <strain evidence="2">CHK195-11698</strain>
    </source>
</reference>
<dbReference type="GO" id="GO:1901135">
    <property type="term" value="P:carbohydrate derivative metabolic process"/>
    <property type="evidence" value="ECO:0007669"/>
    <property type="project" value="InterPro"/>
</dbReference>
<evidence type="ECO:0000313" key="2">
    <source>
        <dbReference type="EMBL" id="HIU12791.1"/>
    </source>
</evidence>
<dbReference type="AlphaFoldDB" id="A0A9D1L080"/>
<dbReference type="GO" id="GO:0003677">
    <property type="term" value="F:DNA binding"/>
    <property type="evidence" value="ECO:0007669"/>
    <property type="project" value="InterPro"/>
</dbReference>
<dbReference type="InterPro" id="IPR047640">
    <property type="entry name" value="RpiR-like"/>
</dbReference>
<dbReference type="GO" id="GO:0003700">
    <property type="term" value="F:DNA-binding transcription factor activity"/>
    <property type="evidence" value="ECO:0007669"/>
    <property type="project" value="InterPro"/>
</dbReference>
<dbReference type="PROSITE" id="PS51071">
    <property type="entry name" value="HTH_RPIR"/>
    <property type="match status" value="1"/>
</dbReference>
<accession>A0A9D1L080</accession>
<feature type="domain" description="HTH rpiR-type" evidence="1">
    <location>
        <begin position="6"/>
        <end position="80"/>
    </location>
</feature>
<gene>
    <name evidence="2" type="ORF">IAD15_01800</name>
</gene>
<dbReference type="InterPro" id="IPR009057">
    <property type="entry name" value="Homeodomain-like_sf"/>
</dbReference>
<proteinExistence type="predicted"/>
<evidence type="ECO:0000259" key="1">
    <source>
        <dbReference type="PROSITE" id="PS51071"/>
    </source>
</evidence>
<dbReference type="InterPro" id="IPR000281">
    <property type="entry name" value="HTH_RpiR"/>
</dbReference>
<dbReference type="Pfam" id="PF01418">
    <property type="entry name" value="HTH_6"/>
    <property type="match status" value="1"/>
</dbReference>
<reference evidence="2" key="1">
    <citation type="submission" date="2020-10" db="EMBL/GenBank/DDBJ databases">
        <authorList>
            <person name="Gilroy R."/>
        </authorList>
    </citation>
    <scope>NUCLEOTIDE SEQUENCE</scope>
    <source>
        <strain evidence="2">CHK195-11698</strain>
    </source>
</reference>
<name>A0A9D1L080_9FIRM</name>
<dbReference type="SUPFAM" id="SSF53697">
    <property type="entry name" value="SIS domain"/>
    <property type="match status" value="1"/>
</dbReference>
<dbReference type="PANTHER" id="PTHR30514">
    <property type="entry name" value="GLUCOKINASE"/>
    <property type="match status" value="1"/>
</dbReference>
<dbReference type="GO" id="GO:0097367">
    <property type="term" value="F:carbohydrate derivative binding"/>
    <property type="evidence" value="ECO:0007669"/>
    <property type="project" value="InterPro"/>
</dbReference>
<dbReference type="PANTHER" id="PTHR30514:SF1">
    <property type="entry name" value="HTH-TYPE TRANSCRIPTIONAL REGULATOR HEXR-RELATED"/>
    <property type="match status" value="1"/>
</dbReference>
<dbReference type="EMBL" id="DVMJ01000012">
    <property type="protein sequence ID" value="HIU12791.1"/>
    <property type="molecule type" value="Genomic_DNA"/>
</dbReference>
<protein>
    <submittedName>
        <fullName evidence="2">MurR/RpiR family transcriptional regulator</fullName>
    </submittedName>
</protein>
<sequence length="255" mass="29135">MQGVIMNLLSYINGSMIHDTNYHLALALLKHLPEIQDLSLVEMAGNCFVSQATLHRFCKLIGYRNYSTLREACLDNTADQLDRPRFTSEEQQAFLATTMANLTDVDQFNVPEQVDRVLDCMHHSERVVCLGFEMFQLYAMSLQAQLVQSGLYIEVPISLSAQFEAMHHLRHGHTALLTTINGEYRDHFNEDIVQTLKESGCQLVVLTQTLEHPLAALADEVLCCGRQGTLQEAKYGVIRLYDYLAWRYHMRFCQS</sequence>
<dbReference type="Proteomes" id="UP000824175">
    <property type="component" value="Unassembled WGS sequence"/>
</dbReference>
<comment type="caution">
    <text evidence="2">The sequence shown here is derived from an EMBL/GenBank/DDBJ whole genome shotgun (WGS) entry which is preliminary data.</text>
</comment>
<dbReference type="SUPFAM" id="SSF46689">
    <property type="entry name" value="Homeodomain-like"/>
    <property type="match status" value="1"/>
</dbReference>
<evidence type="ECO:0000313" key="3">
    <source>
        <dbReference type="Proteomes" id="UP000824175"/>
    </source>
</evidence>
<dbReference type="Gene3D" id="3.40.50.10490">
    <property type="entry name" value="Glucose-6-phosphate isomerase like protein, domain 1"/>
    <property type="match status" value="1"/>
</dbReference>